<dbReference type="EMBL" id="JBFOLJ010000008">
    <property type="protein sequence ID" value="KAL2513954.1"/>
    <property type="molecule type" value="Genomic_DNA"/>
</dbReference>
<proteinExistence type="predicted"/>
<name>A0ABD1TMP9_9LAMI</name>
<dbReference type="PANTHER" id="PTHR36061:SF3">
    <property type="entry name" value="OS04G0692200 PROTEIN"/>
    <property type="match status" value="1"/>
</dbReference>
<dbReference type="PANTHER" id="PTHR36061">
    <property type="match status" value="1"/>
</dbReference>
<keyword evidence="2" id="KW-1185">Reference proteome</keyword>
<evidence type="ECO:0000313" key="2">
    <source>
        <dbReference type="Proteomes" id="UP001604277"/>
    </source>
</evidence>
<protein>
    <submittedName>
        <fullName evidence="1">Uncharacterized protein</fullName>
    </submittedName>
</protein>
<gene>
    <name evidence="1" type="ORF">Fot_27925</name>
</gene>
<reference evidence="2" key="1">
    <citation type="submission" date="2024-07" db="EMBL/GenBank/DDBJ databases">
        <title>Two chromosome-level genome assemblies of Korean endemic species Abeliophyllum distichum and Forsythia ovata (Oleaceae).</title>
        <authorList>
            <person name="Jang H."/>
        </authorList>
    </citation>
    <scope>NUCLEOTIDE SEQUENCE [LARGE SCALE GENOMIC DNA]</scope>
</reference>
<dbReference type="Proteomes" id="UP001604277">
    <property type="component" value="Unassembled WGS sequence"/>
</dbReference>
<comment type="caution">
    <text evidence="1">The sequence shown here is derived from an EMBL/GenBank/DDBJ whole genome shotgun (WGS) entry which is preliminary data.</text>
</comment>
<sequence length="101" mass="11052">MSLSSRIQKLLPRGALAHDVWGLLAEIFILVGDEEVEAILPTAAYALAKIHMHLVSSGFCYTARGGFCYTEDDIIDFHTDNGENIDGLPTQPKALKLHVSI</sequence>
<evidence type="ECO:0000313" key="1">
    <source>
        <dbReference type="EMBL" id="KAL2513954.1"/>
    </source>
</evidence>
<organism evidence="1 2">
    <name type="scientific">Forsythia ovata</name>
    <dbReference type="NCBI Taxonomy" id="205694"/>
    <lineage>
        <taxon>Eukaryota</taxon>
        <taxon>Viridiplantae</taxon>
        <taxon>Streptophyta</taxon>
        <taxon>Embryophyta</taxon>
        <taxon>Tracheophyta</taxon>
        <taxon>Spermatophyta</taxon>
        <taxon>Magnoliopsida</taxon>
        <taxon>eudicotyledons</taxon>
        <taxon>Gunneridae</taxon>
        <taxon>Pentapetalae</taxon>
        <taxon>asterids</taxon>
        <taxon>lamiids</taxon>
        <taxon>Lamiales</taxon>
        <taxon>Oleaceae</taxon>
        <taxon>Forsythieae</taxon>
        <taxon>Forsythia</taxon>
    </lineage>
</organism>
<accession>A0ABD1TMP9</accession>
<dbReference type="AlphaFoldDB" id="A0ABD1TMP9"/>